<comment type="subcellular location">
    <subcellularLocation>
        <location evidence="1">Endoplasmic reticulum membrane</location>
        <topology evidence="1">Multi-pass membrane protein</topology>
    </subcellularLocation>
    <subcellularLocation>
        <location evidence="2">Golgi apparatus membrane</location>
        <topology evidence="2">Multi-pass membrane protein</topology>
    </subcellularLocation>
</comment>
<feature type="transmembrane region" description="Helical" evidence="12">
    <location>
        <begin position="276"/>
        <end position="297"/>
    </location>
</feature>
<name>A0A0D1DYW5_MYCMD</name>
<evidence type="ECO:0000256" key="5">
    <source>
        <dbReference type="ARBA" id="ARBA00022692"/>
    </source>
</evidence>
<comment type="similarity">
    <text evidence="3">Belongs to the YIF1 family.</text>
</comment>
<organism evidence="13 14">
    <name type="scientific">Mycosarcoma maydis</name>
    <name type="common">Corn smut fungus</name>
    <name type="synonym">Ustilago maydis</name>
    <dbReference type="NCBI Taxonomy" id="5270"/>
    <lineage>
        <taxon>Eukaryota</taxon>
        <taxon>Fungi</taxon>
        <taxon>Dikarya</taxon>
        <taxon>Basidiomycota</taxon>
        <taxon>Ustilaginomycotina</taxon>
        <taxon>Ustilaginomycetes</taxon>
        <taxon>Ustilaginales</taxon>
        <taxon>Ustilaginaceae</taxon>
        <taxon>Mycosarcoma</taxon>
    </lineage>
</organism>
<proteinExistence type="inferred from homology"/>
<dbReference type="Proteomes" id="UP000000561">
    <property type="component" value="Chromosome 12"/>
</dbReference>
<evidence type="ECO:0000256" key="10">
    <source>
        <dbReference type="ARBA" id="ARBA00023136"/>
    </source>
</evidence>
<evidence type="ECO:0000256" key="6">
    <source>
        <dbReference type="ARBA" id="ARBA00022824"/>
    </source>
</evidence>
<dbReference type="KEGG" id="uma:UMAG_04238"/>
<keyword evidence="8 12" id="KW-1133">Transmembrane helix</keyword>
<dbReference type="OrthoDB" id="337750at2759"/>
<dbReference type="GeneID" id="23564485"/>
<dbReference type="PANTHER" id="PTHR14083:SF0">
    <property type="entry name" value="YIP1D-INTERACTING FACTOR 1, ISOFORM C"/>
    <property type="match status" value="1"/>
</dbReference>
<accession>A0A0D1DYW5</accession>
<dbReference type="RefSeq" id="XP_011390714.1">
    <property type="nucleotide sequence ID" value="XM_011392412.1"/>
</dbReference>
<keyword evidence="10 12" id="KW-0472">Membrane</keyword>
<dbReference type="STRING" id="237631.A0A0D1DYW5"/>
<dbReference type="Pfam" id="PF03878">
    <property type="entry name" value="YIF1"/>
    <property type="match status" value="1"/>
</dbReference>
<feature type="region of interest" description="Disordered" evidence="11">
    <location>
        <begin position="1"/>
        <end position="98"/>
    </location>
</feature>
<keyword evidence="4" id="KW-0813">Transport</keyword>
<keyword evidence="7" id="KW-0653">Protein transport</keyword>
<evidence type="ECO:0000313" key="14">
    <source>
        <dbReference type="Proteomes" id="UP000000561"/>
    </source>
</evidence>
<feature type="transmembrane region" description="Helical" evidence="12">
    <location>
        <begin position="309"/>
        <end position="329"/>
    </location>
</feature>
<keyword evidence="9" id="KW-0333">Golgi apparatus</keyword>
<dbReference type="VEuPathDB" id="FungiDB:UMAG_04238"/>
<dbReference type="eggNOG" id="KOG3094">
    <property type="taxonomic scope" value="Eukaryota"/>
</dbReference>
<dbReference type="GO" id="GO:0000139">
    <property type="term" value="C:Golgi membrane"/>
    <property type="evidence" value="ECO:0000318"/>
    <property type="project" value="GO_Central"/>
</dbReference>
<protein>
    <submittedName>
        <fullName evidence="13">Uncharacterized protein</fullName>
    </submittedName>
</protein>
<gene>
    <name evidence="13" type="ORF">UMAG_04238</name>
</gene>
<evidence type="ECO:0000256" key="7">
    <source>
        <dbReference type="ARBA" id="ARBA00022927"/>
    </source>
</evidence>
<feature type="compositionally biased region" description="Pro residues" evidence="11">
    <location>
        <begin position="11"/>
        <end position="38"/>
    </location>
</feature>
<dbReference type="OMA" id="GYQRFAS"/>
<evidence type="ECO:0000256" key="9">
    <source>
        <dbReference type="ARBA" id="ARBA00023034"/>
    </source>
</evidence>
<dbReference type="InterPro" id="IPR005578">
    <property type="entry name" value="Yif1_fam"/>
</dbReference>
<keyword evidence="6" id="KW-0256">Endoplasmic reticulum</keyword>
<evidence type="ECO:0000313" key="13">
    <source>
        <dbReference type="EMBL" id="KIS67740.1"/>
    </source>
</evidence>
<evidence type="ECO:0000256" key="8">
    <source>
        <dbReference type="ARBA" id="ARBA00022989"/>
    </source>
</evidence>
<keyword evidence="14" id="KW-1185">Reference proteome</keyword>
<dbReference type="FunCoup" id="A0A0D1DYW5">
    <property type="interactions" value="261"/>
</dbReference>
<dbReference type="PANTHER" id="PTHR14083">
    <property type="entry name" value="YIP1 INTERACTING FACTOR HOMOLOG YIF1 PROTEIN"/>
    <property type="match status" value="1"/>
</dbReference>
<sequence length="412" mass="44261">MYQPQGDYPSRSPPPLQHPIPTHPPFKVPDPPISPNPVPQASVTDPHVSAANRRGGPAANLQASAGGGYQRFASPPIQSPPTQPYAAASSSSYGQPGAAPTQNYFTSAAGGNVAGQQQGWGGFGGFSGAGGVPIMNDATAQMGVQFGQHMAAVGGEYVQKNFNALLPMPVLKHYFNVSNSYVLHKLRIVLFPWRHKPWSRAHRHSAAVGGVGSAYAETPSGIKTASSGAEGFLPPRDDVNSPDLYIPTMAFVTYIIVTSVILGLESRFHPEVLGLRASRALAIILVELAAIKFGTYILNIQGDHTMMDLLAYSGYKFVGTLITLLVGLLKVRGLVYWSVFLYCFAANAFFLLRSLRYVVLPDPSSPSSQTITHAQRSRRIQFLFCIAVVQIVFGWALIIGIFKDAPVSKKVV</sequence>
<evidence type="ECO:0000256" key="4">
    <source>
        <dbReference type="ARBA" id="ARBA00022448"/>
    </source>
</evidence>
<dbReference type="AlphaFoldDB" id="A0A0D1DYW5"/>
<feature type="compositionally biased region" description="Polar residues" evidence="11">
    <location>
        <begin position="88"/>
        <end position="98"/>
    </location>
</feature>
<dbReference type="GO" id="GO:0015031">
    <property type="term" value="P:protein transport"/>
    <property type="evidence" value="ECO:0007669"/>
    <property type="project" value="UniProtKB-KW"/>
</dbReference>
<evidence type="ECO:0000256" key="3">
    <source>
        <dbReference type="ARBA" id="ARBA00009727"/>
    </source>
</evidence>
<dbReference type="EMBL" id="CM003151">
    <property type="protein sequence ID" value="KIS67740.1"/>
    <property type="molecule type" value="Genomic_DNA"/>
</dbReference>
<dbReference type="GO" id="GO:0005793">
    <property type="term" value="C:endoplasmic reticulum-Golgi intermediate compartment"/>
    <property type="evidence" value="ECO:0000318"/>
    <property type="project" value="GO_Central"/>
</dbReference>
<dbReference type="InParanoid" id="A0A0D1DYW5"/>
<feature type="transmembrane region" description="Helical" evidence="12">
    <location>
        <begin position="335"/>
        <end position="359"/>
    </location>
</feature>
<evidence type="ECO:0000256" key="2">
    <source>
        <dbReference type="ARBA" id="ARBA00004653"/>
    </source>
</evidence>
<dbReference type="GO" id="GO:0005789">
    <property type="term" value="C:endoplasmic reticulum membrane"/>
    <property type="evidence" value="ECO:0000318"/>
    <property type="project" value="GO_Central"/>
</dbReference>
<dbReference type="GO" id="GO:0030134">
    <property type="term" value="C:COPII-coated ER to Golgi transport vesicle"/>
    <property type="evidence" value="ECO:0000318"/>
    <property type="project" value="GO_Central"/>
</dbReference>
<evidence type="ECO:0000256" key="1">
    <source>
        <dbReference type="ARBA" id="ARBA00004477"/>
    </source>
</evidence>
<dbReference type="GO" id="GO:0006888">
    <property type="term" value="P:endoplasmic reticulum to Golgi vesicle-mediated transport"/>
    <property type="evidence" value="ECO:0000318"/>
    <property type="project" value="GO_Central"/>
</dbReference>
<evidence type="ECO:0000256" key="12">
    <source>
        <dbReference type="SAM" id="Phobius"/>
    </source>
</evidence>
<reference evidence="13 14" key="1">
    <citation type="journal article" date="2006" name="Nature">
        <title>Insights from the genome of the biotrophic fungal plant pathogen Ustilago maydis.</title>
        <authorList>
            <person name="Kamper J."/>
            <person name="Kahmann R."/>
            <person name="Bolker M."/>
            <person name="Ma L.J."/>
            <person name="Brefort T."/>
            <person name="Saville B.J."/>
            <person name="Banuett F."/>
            <person name="Kronstad J.W."/>
            <person name="Gold S.E."/>
            <person name="Muller O."/>
            <person name="Perlin M.H."/>
            <person name="Wosten H.A."/>
            <person name="de Vries R."/>
            <person name="Ruiz-Herrera J."/>
            <person name="Reynaga-Pena C.G."/>
            <person name="Snetselaar K."/>
            <person name="McCann M."/>
            <person name="Perez-Martin J."/>
            <person name="Feldbrugge M."/>
            <person name="Basse C.W."/>
            <person name="Steinberg G."/>
            <person name="Ibeas J.I."/>
            <person name="Holloman W."/>
            <person name="Guzman P."/>
            <person name="Farman M."/>
            <person name="Stajich J.E."/>
            <person name="Sentandreu R."/>
            <person name="Gonzalez-Prieto J.M."/>
            <person name="Kennell J.C."/>
            <person name="Molina L."/>
            <person name="Schirawski J."/>
            <person name="Mendoza-Mendoza A."/>
            <person name="Greilinger D."/>
            <person name="Munch K."/>
            <person name="Rossel N."/>
            <person name="Scherer M."/>
            <person name="Vranes M."/>
            <person name="Ladendorf O."/>
            <person name="Vincon V."/>
            <person name="Fuchs U."/>
            <person name="Sandrock B."/>
            <person name="Meng S."/>
            <person name="Ho E.C."/>
            <person name="Cahill M.J."/>
            <person name="Boyce K.J."/>
            <person name="Klose J."/>
            <person name="Klosterman S.J."/>
            <person name="Deelstra H.J."/>
            <person name="Ortiz-Castellanos L."/>
            <person name="Li W."/>
            <person name="Sanchez-Alonso P."/>
            <person name="Schreier P.H."/>
            <person name="Hauser-Hahn I."/>
            <person name="Vaupel M."/>
            <person name="Koopmann E."/>
            <person name="Friedrich G."/>
            <person name="Voss H."/>
            <person name="Schluter T."/>
            <person name="Margolis J."/>
            <person name="Platt D."/>
            <person name="Swimmer C."/>
            <person name="Gnirke A."/>
            <person name="Chen F."/>
            <person name="Vysotskaia V."/>
            <person name="Mannhaupt G."/>
            <person name="Guldener U."/>
            <person name="Munsterkotter M."/>
            <person name="Haase D."/>
            <person name="Oesterheld M."/>
            <person name="Mewes H.W."/>
            <person name="Mauceli E.W."/>
            <person name="DeCaprio D."/>
            <person name="Wade C.M."/>
            <person name="Butler J."/>
            <person name="Young S."/>
            <person name="Jaffe D.B."/>
            <person name="Calvo S."/>
            <person name="Nusbaum C."/>
            <person name="Galagan J."/>
            <person name="Birren B.W."/>
        </authorList>
    </citation>
    <scope>NUCLEOTIDE SEQUENCE [LARGE SCALE GENOMIC DNA]</scope>
    <source>
        <strain evidence="14">DSM 14603 / FGSC 9021 / UM521</strain>
    </source>
</reference>
<feature type="transmembrane region" description="Helical" evidence="12">
    <location>
        <begin position="244"/>
        <end position="264"/>
    </location>
</feature>
<evidence type="ECO:0000256" key="11">
    <source>
        <dbReference type="SAM" id="MobiDB-lite"/>
    </source>
</evidence>
<feature type="transmembrane region" description="Helical" evidence="12">
    <location>
        <begin position="380"/>
        <end position="402"/>
    </location>
</feature>
<keyword evidence="5 12" id="KW-0812">Transmembrane</keyword>